<protein>
    <submittedName>
        <fullName evidence="1">Uncharacterized protein</fullName>
    </submittedName>
</protein>
<reference evidence="1 2" key="1">
    <citation type="submission" date="2016-11" db="EMBL/GenBank/DDBJ databases">
        <authorList>
            <person name="Jaros S."/>
            <person name="Januszkiewicz K."/>
            <person name="Wedrychowicz H."/>
        </authorList>
    </citation>
    <scope>NUCLEOTIDE SEQUENCE [LARGE SCALE GENOMIC DNA]</scope>
    <source>
        <strain evidence="1 2">DSM 3074</strain>
    </source>
</reference>
<dbReference type="AlphaFoldDB" id="A0A1M6CBP7"/>
<sequence>MDNQIITDKIRQGLRTAFENKDSHSDMEFRPQFVFNDFRKGRKVLASLERELKYCDEFAISRHRR</sequence>
<proteinExistence type="predicted"/>
<evidence type="ECO:0000313" key="1">
    <source>
        <dbReference type="EMBL" id="SHI58241.1"/>
    </source>
</evidence>
<dbReference type="RefSeq" id="WP_052212387.1">
    <property type="nucleotide sequence ID" value="NZ_FQYW01000008.1"/>
</dbReference>
<accession>A0A1M6CBP7</accession>
<dbReference type="Proteomes" id="UP000191240">
    <property type="component" value="Unassembled WGS sequence"/>
</dbReference>
<gene>
    <name evidence="1" type="ORF">SAMN02745671_01023</name>
</gene>
<organism evidence="1 2">
    <name type="scientific">Anaerovibrio lipolyticus DSM 3074</name>
    <dbReference type="NCBI Taxonomy" id="1120997"/>
    <lineage>
        <taxon>Bacteria</taxon>
        <taxon>Bacillati</taxon>
        <taxon>Bacillota</taxon>
        <taxon>Negativicutes</taxon>
        <taxon>Selenomonadales</taxon>
        <taxon>Selenomonadaceae</taxon>
        <taxon>Anaerovibrio</taxon>
    </lineage>
</organism>
<name>A0A1M6CBP7_9FIRM</name>
<dbReference type="EMBL" id="FQYW01000008">
    <property type="protein sequence ID" value="SHI58241.1"/>
    <property type="molecule type" value="Genomic_DNA"/>
</dbReference>
<evidence type="ECO:0000313" key="2">
    <source>
        <dbReference type="Proteomes" id="UP000191240"/>
    </source>
</evidence>